<keyword evidence="1" id="KW-0812">Transmembrane</keyword>
<dbReference type="EMBL" id="AMSQ01000015">
    <property type="protein sequence ID" value="EKU46816.1"/>
    <property type="molecule type" value="Genomic_DNA"/>
</dbReference>
<dbReference type="PATRIC" id="fig|1229783.3.peg.1795"/>
<reference evidence="2 3" key="1">
    <citation type="journal article" date="2013" name="Genome Announc.">
        <title>Genome Sequence of Staphylococcus massiliensis Strain S46, Isolated from the Surface of Healthy Human Skin.</title>
        <authorList>
            <person name="Srivastav R."/>
            <person name="Singh A."/>
            <person name="Jangir P.K."/>
            <person name="Kumari C."/>
            <person name="Muduli S."/>
            <person name="Sharma R."/>
        </authorList>
    </citation>
    <scope>NUCLEOTIDE SEQUENCE [LARGE SCALE GENOMIC DNA]</scope>
    <source>
        <strain evidence="2 3">S46</strain>
    </source>
</reference>
<evidence type="ECO:0000313" key="3">
    <source>
        <dbReference type="Proteomes" id="UP000009885"/>
    </source>
</evidence>
<gene>
    <name evidence="2" type="ORF">C273_08931</name>
</gene>
<feature type="transmembrane region" description="Helical" evidence="1">
    <location>
        <begin position="35"/>
        <end position="59"/>
    </location>
</feature>
<organism evidence="2 3">
    <name type="scientific">Staphylococcus massiliensis S46</name>
    <dbReference type="NCBI Taxonomy" id="1229783"/>
    <lineage>
        <taxon>Bacteria</taxon>
        <taxon>Bacillati</taxon>
        <taxon>Bacillota</taxon>
        <taxon>Bacilli</taxon>
        <taxon>Bacillales</taxon>
        <taxon>Staphylococcaceae</taxon>
        <taxon>Staphylococcus</taxon>
    </lineage>
</organism>
<dbReference type="RefSeq" id="WP_009384112.1">
    <property type="nucleotide sequence ID" value="NZ_AMSQ01000015.1"/>
</dbReference>
<proteinExistence type="predicted"/>
<comment type="caution">
    <text evidence="2">The sequence shown here is derived from an EMBL/GenBank/DDBJ whole genome shotgun (WGS) entry which is preliminary data.</text>
</comment>
<keyword evidence="3" id="KW-1185">Reference proteome</keyword>
<feature type="transmembrane region" description="Helical" evidence="1">
    <location>
        <begin position="74"/>
        <end position="95"/>
    </location>
</feature>
<dbReference type="Proteomes" id="UP000009885">
    <property type="component" value="Unassembled WGS sequence"/>
</dbReference>
<dbReference type="AlphaFoldDB" id="K9ALB5"/>
<name>K9ALB5_9STAP</name>
<feature type="transmembrane region" description="Helical" evidence="1">
    <location>
        <begin position="5"/>
        <end position="23"/>
    </location>
</feature>
<keyword evidence="1" id="KW-0472">Membrane</keyword>
<keyword evidence="1" id="KW-1133">Transmembrane helix</keyword>
<evidence type="ECO:0000313" key="2">
    <source>
        <dbReference type="EMBL" id="EKU46816.1"/>
    </source>
</evidence>
<evidence type="ECO:0000256" key="1">
    <source>
        <dbReference type="SAM" id="Phobius"/>
    </source>
</evidence>
<accession>K9ALB5</accession>
<protein>
    <submittedName>
        <fullName evidence="2">Uncharacterized protein</fullName>
    </submittedName>
</protein>
<sequence>MTKFAWLRIVSVTFASVVILMLFRTCTFPFNHGEVFFQFGDIYILETVIVLSLILTYLFEKTYVAKRKLSQKQYIYRVLMLMCLLIISVDGIAHLNEIVDGFTRGFQSFRYNPFLD</sequence>